<name>A0ABN3VBY5_9PSEU</name>
<keyword evidence="3 6" id="KW-0812">Transmembrane</keyword>
<keyword evidence="5 6" id="KW-0472">Membrane</keyword>
<evidence type="ECO:0000256" key="2">
    <source>
        <dbReference type="ARBA" id="ARBA00022448"/>
    </source>
</evidence>
<feature type="transmembrane region" description="Helical" evidence="6">
    <location>
        <begin position="183"/>
        <end position="204"/>
    </location>
</feature>
<sequence length="251" mass="25731">MIAELVAWLTDPANWSGPGGIPAQALAHLYYCVVSVAIASLVAVPLGVYIGHTGRGSVLVVGLGNAMRALPTLGLVTLLVLFFGLGEGPALAGLVILAIPAIVSGAYAGIINAPADAVDAAKGMGMTSRQRLWQVELPNALPLLLGGVRSAMLQVVATAAVAAYVGLGGLGRILLDGLKISDYAQMAGAAIMIALLAVVLDLVLAGASRGLIPRGLALATRKRRNGGPPFLHRLTSSDRVRVARKTPRRNS</sequence>
<keyword evidence="2 6" id="KW-0813">Transport</keyword>
<evidence type="ECO:0000256" key="5">
    <source>
        <dbReference type="ARBA" id="ARBA00023136"/>
    </source>
</evidence>
<feature type="transmembrane region" description="Helical" evidence="6">
    <location>
        <begin position="90"/>
        <end position="110"/>
    </location>
</feature>
<dbReference type="InterPro" id="IPR035906">
    <property type="entry name" value="MetI-like_sf"/>
</dbReference>
<proteinExistence type="inferred from homology"/>
<evidence type="ECO:0000313" key="9">
    <source>
        <dbReference type="Proteomes" id="UP001500979"/>
    </source>
</evidence>
<comment type="subcellular location">
    <subcellularLocation>
        <location evidence="6">Cell membrane</location>
        <topology evidence="6">Multi-pass membrane protein</topology>
    </subcellularLocation>
    <subcellularLocation>
        <location evidence="1">Membrane</location>
        <topology evidence="1">Multi-pass membrane protein</topology>
    </subcellularLocation>
</comment>
<protein>
    <submittedName>
        <fullName evidence="8">ABC transporter permease subunit</fullName>
    </submittedName>
</protein>
<organism evidence="8 9">
    <name type="scientific">Saccharopolyspora taberi</name>
    <dbReference type="NCBI Taxonomy" id="60895"/>
    <lineage>
        <taxon>Bacteria</taxon>
        <taxon>Bacillati</taxon>
        <taxon>Actinomycetota</taxon>
        <taxon>Actinomycetes</taxon>
        <taxon>Pseudonocardiales</taxon>
        <taxon>Pseudonocardiaceae</taxon>
        <taxon>Saccharopolyspora</taxon>
    </lineage>
</organism>
<gene>
    <name evidence="8" type="ORF">GCM10010470_26370</name>
</gene>
<evidence type="ECO:0000313" key="8">
    <source>
        <dbReference type="EMBL" id="GAA2790410.1"/>
    </source>
</evidence>
<evidence type="ECO:0000256" key="3">
    <source>
        <dbReference type="ARBA" id="ARBA00022692"/>
    </source>
</evidence>
<evidence type="ECO:0000259" key="7">
    <source>
        <dbReference type="PROSITE" id="PS50928"/>
    </source>
</evidence>
<evidence type="ECO:0000256" key="6">
    <source>
        <dbReference type="RuleBase" id="RU363032"/>
    </source>
</evidence>
<dbReference type="PANTHER" id="PTHR30177">
    <property type="entry name" value="GLYCINE BETAINE/L-PROLINE TRANSPORT SYSTEM PERMEASE PROTEIN PROW"/>
    <property type="match status" value="1"/>
</dbReference>
<dbReference type="InterPro" id="IPR051204">
    <property type="entry name" value="ABC_transp_perm/SBD"/>
</dbReference>
<dbReference type="SUPFAM" id="SSF161098">
    <property type="entry name" value="MetI-like"/>
    <property type="match status" value="1"/>
</dbReference>
<feature type="transmembrane region" description="Helical" evidence="6">
    <location>
        <begin position="151"/>
        <end position="171"/>
    </location>
</feature>
<comment type="caution">
    <text evidence="8">The sequence shown here is derived from an EMBL/GenBank/DDBJ whole genome shotgun (WGS) entry which is preliminary data.</text>
</comment>
<dbReference type="Gene3D" id="1.10.3720.10">
    <property type="entry name" value="MetI-like"/>
    <property type="match status" value="1"/>
</dbReference>
<accession>A0ABN3VBY5</accession>
<feature type="domain" description="ABC transmembrane type-1" evidence="7">
    <location>
        <begin position="25"/>
        <end position="204"/>
    </location>
</feature>
<dbReference type="RefSeq" id="WP_344679905.1">
    <property type="nucleotide sequence ID" value="NZ_BAAAUX010000012.1"/>
</dbReference>
<reference evidence="8 9" key="1">
    <citation type="journal article" date="2019" name="Int. J. Syst. Evol. Microbiol.">
        <title>The Global Catalogue of Microorganisms (GCM) 10K type strain sequencing project: providing services to taxonomists for standard genome sequencing and annotation.</title>
        <authorList>
            <consortium name="The Broad Institute Genomics Platform"/>
            <consortium name="The Broad Institute Genome Sequencing Center for Infectious Disease"/>
            <person name="Wu L."/>
            <person name="Ma J."/>
        </authorList>
    </citation>
    <scope>NUCLEOTIDE SEQUENCE [LARGE SCALE GENOMIC DNA]</scope>
    <source>
        <strain evidence="8 9">JCM 9383</strain>
    </source>
</reference>
<dbReference type="CDD" id="cd06261">
    <property type="entry name" value="TM_PBP2"/>
    <property type="match status" value="1"/>
</dbReference>
<dbReference type="EMBL" id="BAAAUX010000012">
    <property type="protein sequence ID" value="GAA2790410.1"/>
    <property type="molecule type" value="Genomic_DNA"/>
</dbReference>
<keyword evidence="9" id="KW-1185">Reference proteome</keyword>
<dbReference type="Pfam" id="PF00528">
    <property type="entry name" value="BPD_transp_1"/>
    <property type="match status" value="1"/>
</dbReference>
<keyword evidence="4 6" id="KW-1133">Transmembrane helix</keyword>
<dbReference type="Proteomes" id="UP001500979">
    <property type="component" value="Unassembled WGS sequence"/>
</dbReference>
<feature type="transmembrane region" description="Helical" evidence="6">
    <location>
        <begin position="28"/>
        <end position="51"/>
    </location>
</feature>
<comment type="similarity">
    <text evidence="6">Belongs to the binding-protein-dependent transport system permease family.</text>
</comment>
<dbReference type="PANTHER" id="PTHR30177:SF33">
    <property type="entry name" value="POSSIBLE OSMOPROTECTANT (GLYCINE BETAINE_CARNITINE_CHOLINE_L-PROLINE) TRANSPORT INTEGRAL MEMBRANE PROTEIN ABC TRANSPORTER PROZ"/>
    <property type="match status" value="1"/>
</dbReference>
<dbReference type="InterPro" id="IPR000515">
    <property type="entry name" value="MetI-like"/>
</dbReference>
<feature type="transmembrane region" description="Helical" evidence="6">
    <location>
        <begin position="58"/>
        <end position="84"/>
    </location>
</feature>
<dbReference type="PROSITE" id="PS50928">
    <property type="entry name" value="ABC_TM1"/>
    <property type="match status" value="1"/>
</dbReference>
<evidence type="ECO:0000256" key="1">
    <source>
        <dbReference type="ARBA" id="ARBA00004141"/>
    </source>
</evidence>
<evidence type="ECO:0000256" key="4">
    <source>
        <dbReference type="ARBA" id="ARBA00022989"/>
    </source>
</evidence>